<dbReference type="SUPFAM" id="SSF142764">
    <property type="entry name" value="YgbK-like"/>
    <property type="match status" value="1"/>
</dbReference>
<dbReference type="InterPro" id="IPR031475">
    <property type="entry name" value="NBD_C"/>
</dbReference>
<evidence type="ECO:0000256" key="4">
    <source>
        <dbReference type="ARBA" id="ARBA00022777"/>
    </source>
</evidence>
<evidence type="ECO:0000256" key="5">
    <source>
        <dbReference type="ARBA" id="ARBA00022840"/>
    </source>
</evidence>
<dbReference type="Proteomes" id="UP000233293">
    <property type="component" value="Unassembled WGS sequence"/>
</dbReference>
<proteinExistence type="inferred from homology"/>
<name>A0A2N3PWM0_9PROT</name>
<keyword evidence="4" id="KW-0418">Kinase</keyword>
<feature type="domain" description="Four-carbon acid sugar kinase N-terminal" evidence="7">
    <location>
        <begin position="6"/>
        <end position="229"/>
    </location>
</feature>
<keyword evidence="3" id="KW-0547">Nucleotide-binding</keyword>
<evidence type="ECO:0000259" key="8">
    <source>
        <dbReference type="Pfam" id="PF17042"/>
    </source>
</evidence>
<keyword evidence="5" id="KW-0067">ATP-binding</keyword>
<dbReference type="Gene3D" id="3.40.980.20">
    <property type="entry name" value="Four-carbon acid sugar kinase, nucleotide binding domain"/>
    <property type="match status" value="1"/>
</dbReference>
<evidence type="ECO:0000256" key="2">
    <source>
        <dbReference type="ARBA" id="ARBA00022679"/>
    </source>
</evidence>
<accession>A0A2N3PWM0</accession>
<dbReference type="AlphaFoldDB" id="A0A2N3PWM0"/>
<feature type="domain" description="Four-carbon acid sugar kinase nucleotide binding" evidence="8">
    <location>
        <begin position="251"/>
        <end position="402"/>
    </location>
</feature>
<evidence type="ECO:0000259" key="7">
    <source>
        <dbReference type="Pfam" id="PF07005"/>
    </source>
</evidence>
<comment type="similarity">
    <text evidence="1">Belongs to the four-carbon acid sugar kinase family.</text>
</comment>
<dbReference type="GO" id="GO:0005524">
    <property type="term" value="F:ATP binding"/>
    <property type="evidence" value="ECO:0007669"/>
    <property type="project" value="UniProtKB-KW"/>
</dbReference>
<dbReference type="InterPro" id="IPR037051">
    <property type="entry name" value="4-carb_acid_sugar_kinase_N_sf"/>
</dbReference>
<organism evidence="9 10">
    <name type="scientific">Telmatospirillum siberiense</name>
    <dbReference type="NCBI Taxonomy" id="382514"/>
    <lineage>
        <taxon>Bacteria</taxon>
        <taxon>Pseudomonadati</taxon>
        <taxon>Pseudomonadota</taxon>
        <taxon>Alphaproteobacteria</taxon>
        <taxon>Rhodospirillales</taxon>
        <taxon>Rhodospirillaceae</taxon>
        <taxon>Telmatospirillum</taxon>
    </lineage>
</organism>
<dbReference type="GO" id="GO:0016301">
    <property type="term" value="F:kinase activity"/>
    <property type="evidence" value="ECO:0007669"/>
    <property type="project" value="UniProtKB-KW"/>
</dbReference>
<dbReference type="InterPro" id="IPR010737">
    <property type="entry name" value="4-carb_acid_sugar_kinase_N"/>
</dbReference>
<dbReference type="RefSeq" id="WP_101250355.1">
    <property type="nucleotide sequence ID" value="NZ_PIUM01000008.1"/>
</dbReference>
<evidence type="ECO:0000256" key="6">
    <source>
        <dbReference type="ARBA" id="ARBA00023277"/>
    </source>
</evidence>
<dbReference type="Pfam" id="PF07005">
    <property type="entry name" value="SBD_N"/>
    <property type="match status" value="1"/>
</dbReference>
<evidence type="ECO:0000256" key="1">
    <source>
        <dbReference type="ARBA" id="ARBA00005715"/>
    </source>
</evidence>
<dbReference type="InterPro" id="IPR042213">
    <property type="entry name" value="NBD_C_sf"/>
</dbReference>
<evidence type="ECO:0000313" key="10">
    <source>
        <dbReference type="Proteomes" id="UP000233293"/>
    </source>
</evidence>
<dbReference type="Pfam" id="PF17042">
    <property type="entry name" value="NBD_C"/>
    <property type="match status" value="1"/>
</dbReference>
<keyword evidence="2" id="KW-0808">Transferase</keyword>
<keyword evidence="6" id="KW-0119">Carbohydrate metabolism</keyword>
<evidence type="ECO:0000313" key="9">
    <source>
        <dbReference type="EMBL" id="PKU24812.1"/>
    </source>
</evidence>
<comment type="caution">
    <text evidence="9">The sequence shown here is derived from an EMBL/GenBank/DDBJ whole genome shotgun (WGS) entry which is preliminary data.</text>
</comment>
<dbReference type="OrthoDB" id="9778478at2"/>
<evidence type="ECO:0000256" key="3">
    <source>
        <dbReference type="ARBA" id="ARBA00022741"/>
    </source>
</evidence>
<dbReference type="Gene3D" id="3.40.50.10840">
    <property type="entry name" value="Putative sugar-binding, N-terminal domain"/>
    <property type="match status" value="1"/>
</dbReference>
<evidence type="ECO:0008006" key="11">
    <source>
        <dbReference type="Google" id="ProtNLM"/>
    </source>
</evidence>
<protein>
    <recommendedName>
        <fullName evidence="11">Four-carbon acid sugar kinase family protein</fullName>
    </recommendedName>
</protein>
<dbReference type="EMBL" id="PIUM01000008">
    <property type="protein sequence ID" value="PKU24812.1"/>
    <property type="molecule type" value="Genomic_DNA"/>
</dbReference>
<reference evidence="10" key="1">
    <citation type="submission" date="2017-12" db="EMBL/GenBank/DDBJ databases">
        <title>Draft genome sequence of Telmatospirillum siberiense 26-4b1T, an acidotolerant peatland alphaproteobacterium potentially involved in sulfur cycling.</title>
        <authorList>
            <person name="Hausmann B."/>
            <person name="Pjevac P."/>
            <person name="Schreck K."/>
            <person name="Herbold C.W."/>
            <person name="Daims H."/>
            <person name="Wagner M."/>
            <person name="Pester M."/>
            <person name="Loy A."/>
        </authorList>
    </citation>
    <scope>NUCLEOTIDE SEQUENCE [LARGE SCALE GENOMIC DNA]</scope>
    <source>
        <strain evidence="10">26-4b1</strain>
    </source>
</reference>
<gene>
    <name evidence="9" type="ORF">CWS72_09495</name>
</gene>
<keyword evidence="10" id="KW-1185">Reference proteome</keyword>
<sequence length="411" mass="42554">MPSHWLILADDLTGAADCAIAFAKRGLDAIVAWGPGAKPCATVLSIDVDSRRFGEGEAAERQVAALADHWRPGMHLYKKIDSTLRGQPFAELAAQLAVLPVSDDRRPPLVVLAPAFPAAGRVSVGGRVMVGDTPLEKTPLWARDHSYPSAHLPAILAGAGLTADVVALDVVRSGAERVRDCMRAADQRGVAAVVCDCSEDRDLAVVAVAALGLSRELVWVGSAGLAGALAAIEKPVAAPHPPLPPRHGGVLMVIGSLAEASRAQSALLVAEQRVVHVPVAPETLFAGPGHASWEAAVEKLSWGLLAGRDVLLEIALAESPDLAKGADLVGRLAEMVGPLAPSIGALVATGGDTACAVLSRMGVQGIRLLDDVEPGVPLGMTLSEYSIPVVTKAGGFGEAMTLRRCLDRLKS</sequence>